<dbReference type="PANTHER" id="PTHR43877:SF2">
    <property type="entry name" value="AMINOALKYLPHOSPHONATE N-ACETYLTRANSFERASE-RELATED"/>
    <property type="match status" value="1"/>
</dbReference>
<organism evidence="4 6">
    <name type="scientific">Acinetobacter venetianus (strain ATCC 31012 / DSM 23050 / BCRC 14357 / CCUG 45561 / CIP 110063 / KCTC 2702 / LMG 19082 / RAG-1)</name>
    <dbReference type="NCBI Taxonomy" id="1191460"/>
    <lineage>
        <taxon>Bacteria</taxon>
        <taxon>Pseudomonadati</taxon>
        <taxon>Pseudomonadota</taxon>
        <taxon>Gammaproteobacteria</taxon>
        <taxon>Moraxellales</taxon>
        <taxon>Moraxellaceae</taxon>
        <taxon>Acinetobacter</taxon>
    </lineage>
</organism>
<keyword evidence="6" id="KW-1185">Reference proteome</keyword>
<dbReference type="Gene3D" id="3.40.630.30">
    <property type="match status" value="1"/>
</dbReference>
<dbReference type="Proteomes" id="UP000018445">
    <property type="component" value="Unassembled WGS sequence"/>
</dbReference>
<evidence type="ECO:0000313" key="5">
    <source>
        <dbReference type="EMBL" id="ENV38871.1"/>
    </source>
</evidence>
<evidence type="ECO:0000256" key="1">
    <source>
        <dbReference type="ARBA" id="ARBA00022679"/>
    </source>
</evidence>
<keyword evidence="2" id="KW-0012">Acyltransferase</keyword>
<name>N9A2Q1_ACIVR</name>
<dbReference type="InterPro" id="IPR016181">
    <property type="entry name" value="Acyl_CoA_acyltransferase"/>
</dbReference>
<dbReference type="InterPro" id="IPR000182">
    <property type="entry name" value="GNAT_dom"/>
</dbReference>
<comment type="caution">
    <text evidence="4">The sequence shown here is derived from an EMBL/GenBank/DDBJ whole genome shotgun (WGS) entry which is preliminary data.</text>
</comment>
<dbReference type="PANTHER" id="PTHR43877">
    <property type="entry name" value="AMINOALKYLPHOSPHONATE N-ACETYLTRANSFERASE-RELATED-RELATED"/>
    <property type="match status" value="1"/>
</dbReference>
<evidence type="ECO:0000313" key="4">
    <source>
        <dbReference type="EMBL" id="ENV38338.1"/>
    </source>
</evidence>
<gene>
    <name evidence="5" type="ORF">F959_00001</name>
    <name evidence="4" type="ORF">F959_01102</name>
</gene>
<sequence length="131" mass="15284">MTEEVIYQKVLEKAAHWDVIPLAIVVHHEKELIGVLELKRHENKNYPEYEYWIGGVFVDPVWRGQGIAGKMIAMAKEKAKQLGITTLYLQCESHNIDLYQRHGFKIIHQASYHNIETTIMQFDVLLNHKTT</sequence>
<keyword evidence="1" id="KW-0808">Transferase</keyword>
<dbReference type="AlphaFoldDB" id="N9A2Q1"/>
<reference evidence="4 6" key="1">
    <citation type="submission" date="2013-02" db="EMBL/GenBank/DDBJ databases">
        <title>The Genome Sequence of Acinetobacter venetianus CIP 110063.</title>
        <authorList>
            <consortium name="The Broad Institute Genome Sequencing Platform"/>
            <consortium name="The Broad Institute Genome Sequencing Center for Infectious Disease"/>
            <person name="Cerqueira G."/>
            <person name="Feldgarden M."/>
            <person name="Courvalin P."/>
            <person name="Perichon B."/>
            <person name="Grillot-Courvalin C."/>
            <person name="Clermont D."/>
            <person name="Rocha E."/>
            <person name="Yoon E.-J."/>
            <person name="Nemec A."/>
            <person name="Walker B."/>
            <person name="Young S.K."/>
            <person name="Zeng Q."/>
            <person name="Gargeya S."/>
            <person name="Fitzgerald M."/>
            <person name="Haas B."/>
            <person name="Abouelleil A."/>
            <person name="Alvarado L."/>
            <person name="Arachchi H.M."/>
            <person name="Berlin A.M."/>
            <person name="Chapman S.B."/>
            <person name="Dewar J."/>
            <person name="Goldberg J."/>
            <person name="Griggs A."/>
            <person name="Gujja S."/>
            <person name="Hansen M."/>
            <person name="Howarth C."/>
            <person name="Imamovic A."/>
            <person name="Larimer J."/>
            <person name="McCowan C."/>
            <person name="Murphy C."/>
            <person name="Neiman D."/>
            <person name="Pearson M."/>
            <person name="Priest M."/>
            <person name="Roberts A."/>
            <person name="Saif S."/>
            <person name="Shea T."/>
            <person name="Sisk P."/>
            <person name="Sykes S."/>
            <person name="Wortman J."/>
            <person name="Nusbaum C."/>
            <person name="Birren B."/>
        </authorList>
    </citation>
    <scope>NUCLEOTIDE SEQUENCE [LARGE SCALE GENOMIC DNA]</scope>
    <source>
        <strain evidence="6">ATCC 31012 / DSM 23050 / BCRC 14357 / CCUG 45561 / CIP 110063 / KCTC 2702 / LMG 19082 / RAG-1</strain>
        <strain evidence="4">CIP 110063</strain>
    </source>
</reference>
<proteinExistence type="predicted"/>
<dbReference type="SUPFAM" id="SSF55729">
    <property type="entry name" value="Acyl-CoA N-acyltransferases (Nat)"/>
    <property type="match status" value="1"/>
</dbReference>
<dbReference type="InterPro" id="IPR050832">
    <property type="entry name" value="Bact_Acetyltransf"/>
</dbReference>
<evidence type="ECO:0000313" key="6">
    <source>
        <dbReference type="Proteomes" id="UP000018445"/>
    </source>
</evidence>
<dbReference type="CDD" id="cd04301">
    <property type="entry name" value="NAT_SF"/>
    <property type="match status" value="1"/>
</dbReference>
<dbReference type="EMBL" id="APPO01000001">
    <property type="protein sequence ID" value="ENV38871.1"/>
    <property type="molecule type" value="Genomic_DNA"/>
</dbReference>
<evidence type="ECO:0000256" key="2">
    <source>
        <dbReference type="ARBA" id="ARBA00023315"/>
    </source>
</evidence>
<accession>N9A2Q1</accession>
<dbReference type="GO" id="GO:0016747">
    <property type="term" value="F:acyltransferase activity, transferring groups other than amino-acyl groups"/>
    <property type="evidence" value="ECO:0007669"/>
    <property type="project" value="InterPro"/>
</dbReference>
<evidence type="ECO:0000259" key="3">
    <source>
        <dbReference type="PROSITE" id="PS51186"/>
    </source>
</evidence>
<feature type="domain" description="N-acetyltransferase" evidence="3">
    <location>
        <begin position="1"/>
        <end position="125"/>
    </location>
</feature>
<dbReference type="EMBL" id="APPO01000008">
    <property type="protein sequence ID" value="ENV38338.1"/>
    <property type="molecule type" value="Genomic_DNA"/>
</dbReference>
<dbReference type="PROSITE" id="PS51186">
    <property type="entry name" value="GNAT"/>
    <property type="match status" value="1"/>
</dbReference>
<dbReference type="HOGENOM" id="CLU_117112_3_0_6"/>
<dbReference type="eggNOG" id="COG1246">
    <property type="taxonomic scope" value="Bacteria"/>
</dbReference>
<dbReference type="PATRIC" id="fig|1191460.12.peg.1"/>
<dbReference type="Pfam" id="PF00583">
    <property type="entry name" value="Acetyltransf_1"/>
    <property type="match status" value="1"/>
</dbReference>
<protein>
    <recommendedName>
        <fullName evidence="3">N-acetyltransferase domain-containing protein</fullName>
    </recommendedName>
</protein>